<accession>A0ABV7NIA9</accession>
<evidence type="ECO:0000313" key="3">
    <source>
        <dbReference type="Proteomes" id="UP001595681"/>
    </source>
</evidence>
<keyword evidence="3" id="KW-1185">Reference proteome</keyword>
<organism evidence="2 3">
    <name type="scientific">Sphingobium rhizovicinum</name>
    <dbReference type="NCBI Taxonomy" id="432308"/>
    <lineage>
        <taxon>Bacteria</taxon>
        <taxon>Pseudomonadati</taxon>
        <taxon>Pseudomonadota</taxon>
        <taxon>Alphaproteobacteria</taxon>
        <taxon>Sphingomonadales</taxon>
        <taxon>Sphingomonadaceae</taxon>
        <taxon>Sphingobium</taxon>
    </lineage>
</organism>
<reference evidence="3" key="1">
    <citation type="journal article" date="2019" name="Int. J. Syst. Evol. Microbiol.">
        <title>The Global Catalogue of Microorganisms (GCM) 10K type strain sequencing project: providing services to taxonomists for standard genome sequencing and annotation.</title>
        <authorList>
            <consortium name="The Broad Institute Genomics Platform"/>
            <consortium name="The Broad Institute Genome Sequencing Center for Infectious Disease"/>
            <person name="Wu L."/>
            <person name="Ma J."/>
        </authorList>
    </citation>
    <scope>NUCLEOTIDE SEQUENCE [LARGE SCALE GENOMIC DNA]</scope>
    <source>
        <strain evidence="3">CCM 7491</strain>
    </source>
</reference>
<proteinExistence type="predicted"/>
<dbReference type="EMBL" id="JBHRVU010000004">
    <property type="protein sequence ID" value="MFC3443226.1"/>
    <property type="molecule type" value="Genomic_DNA"/>
</dbReference>
<evidence type="ECO:0000259" key="1">
    <source>
        <dbReference type="Pfam" id="PF13372"/>
    </source>
</evidence>
<sequence length="224" mass="23755">MAPKLIGTRYGPNTPLAFDGVRGSVSLGKGRKLDLFLLNPVQPGPDSFDDRTSDTRKLWGAYATLPELDLYYLGYRNRAACFGGLTRGRSATASAPAPMACGIMALECRGRLPVRPLCDQRISAWTLGSEVGRSLPFLPLSPTPRCASTSSRRPHRGDGTLGTFNALFPKGKYFGELSPVGPTNIVSLNPRISAPLGNGFSASLAAMAYCATPATTASTIYPAI</sequence>
<comment type="caution">
    <text evidence="2">The sequence shown here is derived from an EMBL/GenBank/DDBJ whole genome shotgun (WGS) entry which is preliminary data.</text>
</comment>
<dbReference type="Proteomes" id="UP001595681">
    <property type="component" value="Unassembled WGS sequence"/>
</dbReference>
<gene>
    <name evidence="2" type="ORF">ACFOKF_18870</name>
</gene>
<dbReference type="InterPro" id="IPR025388">
    <property type="entry name" value="Alginate_export_dom"/>
</dbReference>
<protein>
    <submittedName>
        <fullName evidence="2">Alginate export family protein</fullName>
    </submittedName>
</protein>
<evidence type="ECO:0000313" key="2">
    <source>
        <dbReference type="EMBL" id="MFC3443226.1"/>
    </source>
</evidence>
<dbReference type="Pfam" id="PF13372">
    <property type="entry name" value="Alginate_exp"/>
    <property type="match status" value="1"/>
</dbReference>
<feature type="domain" description="Alginate export" evidence="1">
    <location>
        <begin position="4"/>
        <end position="209"/>
    </location>
</feature>
<dbReference type="RefSeq" id="WP_380797597.1">
    <property type="nucleotide sequence ID" value="NZ_JBHRVU010000004.1"/>
</dbReference>
<name>A0ABV7NIA9_9SPHN</name>